<evidence type="ECO:0000256" key="7">
    <source>
        <dbReference type="SAM" id="MobiDB-lite"/>
    </source>
</evidence>
<keyword evidence="2 6" id="KW-0690">Ribosome biogenesis</keyword>
<dbReference type="PANTHER" id="PTHR20426">
    <property type="entry name" value="RIBOSOME BIOGENESIS PROTEIN TSR3 HOMOLOG"/>
    <property type="match status" value="1"/>
</dbReference>
<gene>
    <name evidence="10" type="ORF">H310_00146</name>
</gene>
<dbReference type="Pfam" id="PF04068">
    <property type="entry name" value="Fer4_RLI"/>
    <property type="match status" value="1"/>
</dbReference>
<proteinExistence type="inferred from homology"/>
<feature type="binding site" evidence="6">
    <location>
        <position position="150"/>
    </location>
    <ligand>
        <name>S-adenosyl-L-methionine</name>
        <dbReference type="ChEBI" id="CHEBI:59789"/>
    </ligand>
</feature>
<keyword evidence="1" id="KW-0963">Cytoplasm</keyword>
<feature type="region of interest" description="Disordered" evidence="7">
    <location>
        <begin position="1"/>
        <end position="53"/>
    </location>
</feature>
<evidence type="ECO:0000259" key="8">
    <source>
        <dbReference type="Pfam" id="PF04034"/>
    </source>
</evidence>
<protein>
    <recommendedName>
        <fullName evidence="6">18S rRNA aminocarboxypropyltransferase</fullName>
        <ecNumber evidence="6">2.5.1.157</ecNumber>
    </recommendedName>
</protein>
<reference evidence="10" key="1">
    <citation type="submission" date="2013-12" db="EMBL/GenBank/DDBJ databases">
        <title>The Genome Sequence of Aphanomyces invadans NJM9701.</title>
        <authorList>
            <consortium name="The Broad Institute Genomics Platform"/>
            <person name="Russ C."/>
            <person name="Tyler B."/>
            <person name="van West P."/>
            <person name="Dieguez-Uribeondo J."/>
            <person name="Young S.K."/>
            <person name="Zeng Q."/>
            <person name="Gargeya S."/>
            <person name="Fitzgerald M."/>
            <person name="Abouelleil A."/>
            <person name="Alvarado L."/>
            <person name="Chapman S.B."/>
            <person name="Gainer-Dewar J."/>
            <person name="Goldberg J."/>
            <person name="Griggs A."/>
            <person name="Gujja S."/>
            <person name="Hansen M."/>
            <person name="Howarth C."/>
            <person name="Imamovic A."/>
            <person name="Ireland A."/>
            <person name="Larimer J."/>
            <person name="McCowan C."/>
            <person name="Murphy C."/>
            <person name="Pearson M."/>
            <person name="Poon T.W."/>
            <person name="Priest M."/>
            <person name="Roberts A."/>
            <person name="Saif S."/>
            <person name="Shea T."/>
            <person name="Sykes S."/>
            <person name="Wortman J."/>
            <person name="Nusbaum C."/>
            <person name="Birren B."/>
        </authorList>
    </citation>
    <scope>NUCLEOTIDE SEQUENCE [LARGE SCALE GENOMIC DNA]</scope>
    <source>
        <strain evidence="10">NJM9701</strain>
    </source>
</reference>
<feature type="binding site" evidence="6">
    <location>
        <position position="127"/>
    </location>
    <ligand>
        <name>S-adenosyl-L-methionine</name>
        <dbReference type="ChEBI" id="CHEBI:59789"/>
    </ligand>
</feature>
<dbReference type="STRING" id="157072.A0A024UTD3"/>
<feature type="compositionally biased region" description="Basic and acidic residues" evidence="7">
    <location>
        <begin position="1"/>
        <end position="13"/>
    </location>
</feature>
<dbReference type="InterPro" id="IPR007177">
    <property type="entry name" value="Tsr3_C"/>
</dbReference>
<evidence type="ECO:0000313" key="10">
    <source>
        <dbReference type="EMBL" id="ETW09609.1"/>
    </source>
</evidence>
<comment type="similarity">
    <text evidence="6">Belongs to the TDD superfamily. TSR3 family.</text>
</comment>
<accession>A0A024UTD3</accession>
<evidence type="ECO:0000256" key="4">
    <source>
        <dbReference type="ARBA" id="ARBA00022679"/>
    </source>
</evidence>
<feature type="compositionally biased region" description="Basic and acidic residues" evidence="7">
    <location>
        <begin position="32"/>
        <end position="46"/>
    </location>
</feature>
<keyword evidence="3 6" id="KW-0698">rRNA processing</keyword>
<dbReference type="InterPro" id="IPR022968">
    <property type="entry name" value="Tsr3-like"/>
</dbReference>
<evidence type="ECO:0000256" key="6">
    <source>
        <dbReference type="HAMAP-Rule" id="MF_03146"/>
    </source>
</evidence>
<keyword evidence="5 6" id="KW-0949">S-adenosyl-L-methionine</keyword>
<feature type="binding site" evidence="6">
    <location>
        <position position="79"/>
    </location>
    <ligand>
        <name>S-adenosyl-L-methionine</name>
        <dbReference type="ChEBI" id="CHEBI:59789"/>
    </ligand>
</feature>
<dbReference type="GO" id="GO:0030490">
    <property type="term" value="P:maturation of SSU-rRNA"/>
    <property type="evidence" value="ECO:0007669"/>
    <property type="project" value="TreeGrafter"/>
</dbReference>
<dbReference type="RefSeq" id="XP_008861020.1">
    <property type="nucleotide sequence ID" value="XM_008862798.1"/>
</dbReference>
<feature type="region of interest" description="Disordered" evidence="7">
    <location>
        <begin position="369"/>
        <end position="392"/>
    </location>
</feature>
<dbReference type="InterPro" id="IPR007209">
    <property type="entry name" value="RNaseL-inhib-like_metal-bd_dom"/>
</dbReference>
<dbReference type="HAMAP" id="MF_01116">
    <property type="entry name" value="TSR3"/>
    <property type="match status" value="1"/>
</dbReference>
<dbReference type="EC" id="2.5.1.157" evidence="6"/>
<evidence type="ECO:0000256" key="1">
    <source>
        <dbReference type="ARBA" id="ARBA00022490"/>
    </source>
</evidence>
<dbReference type="GO" id="GO:1904047">
    <property type="term" value="F:S-adenosyl-L-methionine binding"/>
    <property type="evidence" value="ECO:0007669"/>
    <property type="project" value="UniProtKB-UniRule"/>
</dbReference>
<organism evidence="10">
    <name type="scientific">Aphanomyces invadans</name>
    <dbReference type="NCBI Taxonomy" id="157072"/>
    <lineage>
        <taxon>Eukaryota</taxon>
        <taxon>Sar</taxon>
        <taxon>Stramenopiles</taxon>
        <taxon>Oomycota</taxon>
        <taxon>Saprolegniomycetes</taxon>
        <taxon>Saprolegniales</taxon>
        <taxon>Verrucalvaceae</taxon>
        <taxon>Aphanomyces</taxon>
    </lineage>
</organism>
<dbReference type="Pfam" id="PF04034">
    <property type="entry name" value="Ribo_biogen_C"/>
    <property type="match status" value="1"/>
</dbReference>
<feature type="compositionally biased region" description="Gly residues" evidence="7">
    <location>
        <begin position="14"/>
        <end position="28"/>
    </location>
</feature>
<dbReference type="PANTHER" id="PTHR20426:SF0">
    <property type="entry name" value="18S RRNA AMINOCARBOXYPROPYLTRANSFERASE"/>
    <property type="match status" value="1"/>
</dbReference>
<evidence type="ECO:0000256" key="3">
    <source>
        <dbReference type="ARBA" id="ARBA00022552"/>
    </source>
</evidence>
<dbReference type="AlphaFoldDB" id="A0A024UTD3"/>
<comment type="function">
    <text evidence="6">Aminocarboxypropyltransferase that catalyzes the aminocarboxypropyl transfer on pseudouridine in 18S rRNA. It constitutes the last step in biosynthesis of the hypermodified N1-methyl-N3-(3-amino-3-carboxypropyl) pseudouridine (m1acp3-Psi).</text>
</comment>
<dbReference type="GeneID" id="20077196"/>
<comment type="catalytic activity">
    <reaction evidence="6">
        <text>an N(1)-methylpseudouridine in rRNA + S-adenosyl-L-methionine = N(1)-methyl-N(3)-[(3S)-3-amino-3-carboxypropyl]pseudouridine in rRNA + S-methyl-5'-thioadenosine + H(+)</text>
        <dbReference type="Rhea" id="RHEA:63296"/>
        <dbReference type="Rhea" id="RHEA-COMP:11634"/>
        <dbReference type="Rhea" id="RHEA-COMP:16310"/>
        <dbReference type="ChEBI" id="CHEBI:15378"/>
        <dbReference type="ChEBI" id="CHEBI:17509"/>
        <dbReference type="ChEBI" id="CHEBI:59789"/>
        <dbReference type="ChEBI" id="CHEBI:74890"/>
        <dbReference type="ChEBI" id="CHEBI:146234"/>
        <dbReference type="EC" id="2.5.1.157"/>
    </reaction>
</comment>
<evidence type="ECO:0000256" key="2">
    <source>
        <dbReference type="ARBA" id="ARBA00022517"/>
    </source>
</evidence>
<evidence type="ECO:0000256" key="5">
    <source>
        <dbReference type="ARBA" id="ARBA00022691"/>
    </source>
</evidence>
<name>A0A024UTD3_9STRA</name>
<dbReference type="eggNOG" id="KOG3154">
    <property type="taxonomic scope" value="Eukaryota"/>
</dbReference>
<dbReference type="GO" id="GO:0106388">
    <property type="term" value="F:rRNA small subunit aminocarboxypropyltransferase activity"/>
    <property type="evidence" value="ECO:0007669"/>
    <property type="project" value="UniProtKB-EC"/>
</dbReference>
<dbReference type="NCBIfam" id="NF002621">
    <property type="entry name" value="PRK02287.1"/>
    <property type="match status" value="1"/>
</dbReference>
<dbReference type="GO" id="GO:0000455">
    <property type="term" value="P:enzyme-directed rRNA pseudouridine synthesis"/>
    <property type="evidence" value="ECO:0007669"/>
    <property type="project" value="UniProtKB-UniRule"/>
</dbReference>
<dbReference type="EMBL" id="KI913952">
    <property type="protein sequence ID" value="ETW09609.1"/>
    <property type="molecule type" value="Genomic_DNA"/>
</dbReference>
<feature type="domain" description="RNase L inhibitor RLI-like possible metal-binding" evidence="9">
    <location>
        <begin position="67"/>
        <end position="95"/>
    </location>
</feature>
<dbReference type="VEuPathDB" id="FungiDB:H310_00146"/>
<sequence>MESRGKKANKRDGGAGSRSGGKSKGGAGSIKPKREDRRRGAPREETQGEGESNLSFKRRSFPIALRMWDFQQCDSKRCTGRKLCRLGYVTSMKPGAHFRGIVLSPHGTKLVSREDLGIVESVGISVIDCSWARIQEMGIKQINSGTHRLLPFLVAANTVNYGKPHKLSCVEAIAATLYIVGLADEAVQLMDEFPWGMEFLKINADVLDAYAACESSDEVVAAQDAYLASCQAEVDDRRNRLDLPALSDEEGSDEDEEAAEAEAAMVYKIHRPHAAVNAQEDDDQLPPTDWVAAAASVAKTQDARQALAAARDVPRSPRDMDEDDSSLFAATMANVTDNVAAVTLEQTLRAASGDASFALPRADFEKWQAEAAANTAASPPPTPSQVTMEPHQ</sequence>
<feature type="domain" description="16S/18S rRNA aminocarboxypropyltransferase Tsr3 C-terminal" evidence="8">
    <location>
        <begin position="101"/>
        <end position="227"/>
    </location>
</feature>
<evidence type="ECO:0000259" key="9">
    <source>
        <dbReference type="Pfam" id="PF04068"/>
    </source>
</evidence>
<dbReference type="OrthoDB" id="10262062at2759"/>
<comment type="caution">
    <text evidence="6">Lacks conserved residue(s) required for the propagation of feature annotation.</text>
</comment>
<keyword evidence="4 6" id="KW-0808">Transferase</keyword>